<dbReference type="AlphaFoldDB" id="T1H3J7"/>
<sequence length="175" mass="20182">SLLRLVNVWTKPNGLGVNIAIIELALFTNRQRIPIFKLPILHGVELKLSNSATSLGVILYRKLCWQENIEERRKQVGSWLYNIVCMRAILICMLLVWWQALSKYVLFARLEGVERVCWYDKLSKVNYNHVSRGVKAINLVVKSIGVKNALHLQNVAVRETNKANLQESFQVQRNL</sequence>
<evidence type="ECO:0000313" key="3">
    <source>
        <dbReference type="Proteomes" id="UP000015102"/>
    </source>
</evidence>
<dbReference type="HOGENOM" id="CLU_1536308_0_0_1"/>
<reference evidence="2" key="2">
    <citation type="submission" date="2015-06" db="UniProtKB">
        <authorList>
            <consortium name="EnsemblMetazoa"/>
        </authorList>
    </citation>
    <scope>IDENTIFICATION</scope>
</reference>
<proteinExistence type="predicted"/>
<accession>T1H3J7</accession>
<name>T1H3J7_MEGSC</name>
<evidence type="ECO:0000256" key="1">
    <source>
        <dbReference type="SAM" id="Phobius"/>
    </source>
</evidence>
<dbReference type="Proteomes" id="UP000015102">
    <property type="component" value="Unassembled WGS sequence"/>
</dbReference>
<keyword evidence="1" id="KW-0472">Membrane</keyword>
<keyword evidence="1" id="KW-0812">Transmembrane</keyword>
<keyword evidence="3" id="KW-1185">Reference proteome</keyword>
<evidence type="ECO:0000313" key="2">
    <source>
        <dbReference type="EnsemblMetazoa" id="MESCA010825-PA"/>
    </source>
</evidence>
<protein>
    <submittedName>
        <fullName evidence="2">Uncharacterized protein</fullName>
    </submittedName>
</protein>
<reference evidence="3" key="1">
    <citation type="submission" date="2013-02" db="EMBL/GenBank/DDBJ databases">
        <authorList>
            <person name="Hughes D."/>
        </authorList>
    </citation>
    <scope>NUCLEOTIDE SEQUENCE</scope>
    <source>
        <strain>Durham</strain>
        <strain evidence="3">NC isolate 2 -- Noor lab</strain>
    </source>
</reference>
<dbReference type="EnsemblMetazoa" id="MESCA010825-RA">
    <property type="protein sequence ID" value="MESCA010825-PA"/>
    <property type="gene ID" value="MESCA010825"/>
</dbReference>
<dbReference type="EMBL" id="CAQQ02177606">
    <property type="status" value="NOT_ANNOTATED_CDS"/>
    <property type="molecule type" value="Genomic_DNA"/>
</dbReference>
<feature type="transmembrane region" description="Helical" evidence="1">
    <location>
        <begin position="79"/>
        <end position="98"/>
    </location>
</feature>
<organism evidence="2 3">
    <name type="scientific">Megaselia scalaris</name>
    <name type="common">Humpbacked fly</name>
    <name type="synonym">Phora scalaris</name>
    <dbReference type="NCBI Taxonomy" id="36166"/>
    <lineage>
        <taxon>Eukaryota</taxon>
        <taxon>Metazoa</taxon>
        <taxon>Ecdysozoa</taxon>
        <taxon>Arthropoda</taxon>
        <taxon>Hexapoda</taxon>
        <taxon>Insecta</taxon>
        <taxon>Pterygota</taxon>
        <taxon>Neoptera</taxon>
        <taxon>Endopterygota</taxon>
        <taxon>Diptera</taxon>
        <taxon>Brachycera</taxon>
        <taxon>Muscomorpha</taxon>
        <taxon>Platypezoidea</taxon>
        <taxon>Phoridae</taxon>
        <taxon>Megaseliini</taxon>
        <taxon>Megaselia</taxon>
    </lineage>
</organism>
<keyword evidence="1" id="KW-1133">Transmembrane helix</keyword>